<dbReference type="Pfam" id="PF24817">
    <property type="entry name" value="WD40_WDHD1_1st"/>
    <property type="match status" value="1"/>
</dbReference>
<evidence type="ECO:0000256" key="4">
    <source>
        <dbReference type="ARBA" id="ARBA00023242"/>
    </source>
</evidence>
<dbReference type="GO" id="GO:0000278">
    <property type="term" value="P:mitotic cell cycle"/>
    <property type="evidence" value="ECO:0007669"/>
    <property type="project" value="TreeGrafter"/>
</dbReference>
<protein>
    <submittedName>
        <fullName evidence="11">Mcl1_mid domain-containing protein</fullName>
    </submittedName>
</protein>
<feature type="domain" description="WDHD1/CFT4 second beta-propeller" evidence="6">
    <location>
        <begin position="404"/>
        <end position="694"/>
    </location>
</feature>
<comment type="subcellular location">
    <subcellularLocation>
        <location evidence="1">Nucleus</location>
    </subcellularLocation>
</comment>
<evidence type="ECO:0000313" key="10">
    <source>
        <dbReference type="Proteomes" id="UP000050794"/>
    </source>
</evidence>
<dbReference type="PANTHER" id="PTHR19932">
    <property type="entry name" value="WD REPEAT AND HMG-BOX DNA BINDING PROTEIN"/>
    <property type="match status" value="1"/>
</dbReference>
<dbReference type="SUPFAM" id="SSF82171">
    <property type="entry name" value="DPP6 N-terminal domain-like"/>
    <property type="match status" value="1"/>
</dbReference>
<evidence type="ECO:0000256" key="2">
    <source>
        <dbReference type="ARBA" id="ARBA00022574"/>
    </source>
</evidence>
<feature type="compositionally biased region" description="Basic residues" evidence="5">
    <location>
        <begin position="819"/>
        <end position="829"/>
    </location>
</feature>
<accession>A0A183UQA0</accession>
<dbReference type="PANTHER" id="PTHR19932:SF10">
    <property type="entry name" value="WD REPEAT AND HMG-BOX DNA-BINDING PROTEIN 1"/>
    <property type="match status" value="1"/>
</dbReference>
<evidence type="ECO:0000256" key="3">
    <source>
        <dbReference type="ARBA" id="ARBA00022737"/>
    </source>
</evidence>
<feature type="region of interest" description="Disordered" evidence="5">
    <location>
        <begin position="904"/>
        <end position="927"/>
    </location>
</feature>
<evidence type="ECO:0000256" key="5">
    <source>
        <dbReference type="SAM" id="MobiDB-lite"/>
    </source>
</evidence>
<dbReference type="Proteomes" id="UP000050794">
    <property type="component" value="Unassembled WGS sequence"/>
</dbReference>
<keyword evidence="10" id="KW-1185">Reference proteome</keyword>
<proteinExistence type="predicted"/>
<dbReference type="WBParaSite" id="TCNE_0001067001-mRNA-1">
    <property type="protein sequence ID" value="TCNE_0001067001-mRNA-1"/>
    <property type="gene ID" value="TCNE_0001067001"/>
</dbReference>
<feature type="compositionally biased region" description="Low complexity" evidence="5">
    <location>
        <begin position="911"/>
        <end position="922"/>
    </location>
</feature>
<reference evidence="9 10" key="2">
    <citation type="submission" date="2018-11" db="EMBL/GenBank/DDBJ databases">
        <authorList>
            <consortium name="Pathogen Informatics"/>
        </authorList>
    </citation>
    <scope>NUCLEOTIDE SEQUENCE [LARGE SCALE GENOMIC DNA]</scope>
</reference>
<dbReference type="Pfam" id="PF20946">
    <property type="entry name" value="Ctf4_C"/>
    <property type="match status" value="1"/>
</dbReference>
<dbReference type="InterPro" id="IPR036910">
    <property type="entry name" value="HMG_box_dom_sf"/>
</dbReference>
<dbReference type="InterPro" id="IPR001680">
    <property type="entry name" value="WD40_rpt"/>
</dbReference>
<evidence type="ECO:0000259" key="7">
    <source>
        <dbReference type="Pfam" id="PF20946"/>
    </source>
</evidence>
<dbReference type="InterPro" id="IPR048591">
    <property type="entry name" value="WDHD1/CFT4_hel"/>
</dbReference>
<evidence type="ECO:0000313" key="11">
    <source>
        <dbReference type="WBParaSite" id="TCNE_0001067001-mRNA-1"/>
    </source>
</evidence>
<reference evidence="11" key="1">
    <citation type="submission" date="2016-06" db="UniProtKB">
        <authorList>
            <consortium name="WormBaseParasite"/>
        </authorList>
    </citation>
    <scope>IDENTIFICATION</scope>
</reference>
<evidence type="ECO:0000313" key="9">
    <source>
        <dbReference type="EMBL" id="VDM41991.1"/>
    </source>
</evidence>
<dbReference type="AlphaFoldDB" id="A0A183UQA0"/>
<dbReference type="EMBL" id="UYWY01020578">
    <property type="protein sequence ID" value="VDM41991.1"/>
    <property type="molecule type" value="Genomic_DNA"/>
</dbReference>
<dbReference type="InterPro" id="IPR022100">
    <property type="entry name" value="WDHD1/CFT4_beta-prop_2nd"/>
</dbReference>
<name>A0A183UQA0_TOXCA</name>
<dbReference type="Gene3D" id="1.10.30.10">
    <property type="entry name" value="High mobility group box domain"/>
    <property type="match status" value="1"/>
</dbReference>
<dbReference type="Gene3D" id="2.130.10.10">
    <property type="entry name" value="YVTN repeat-like/Quinoprotein amine dehydrogenase"/>
    <property type="match status" value="2"/>
</dbReference>
<evidence type="ECO:0000259" key="6">
    <source>
        <dbReference type="Pfam" id="PF12341"/>
    </source>
</evidence>
<feature type="region of interest" description="Disordered" evidence="5">
    <location>
        <begin position="798"/>
        <end position="858"/>
    </location>
</feature>
<dbReference type="Pfam" id="PF12341">
    <property type="entry name" value="Mcl1_mid"/>
    <property type="match status" value="1"/>
</dbReference>
<keyword evidence="4" id="KW-0539">Nucleus</keyword>
<keyword evidence="3" id="KW-0677">Repeat</keyword>
<feature type="domain" description="WDHD1/CFT4 helical bundle" evidence="7">
    <location>
        <begin position="724"/>
        <end position="790"/>
    </location>
</feature>
<keyword evidence="2" id="KW-0853">WD repeat</keyword>
<dbReference type="SMART" id="SM00320">
    <property type="entry name" value="WD40"/>
    <property type="match status" value="3"/>
</dbReference>
<dbReference type="GO" id="GO:0043596">
    <property type="term" value="C:nuclear replication fork"/>
    <property type="evidence" value="ECO:0007669"/>
    <property type="project" value="TreeGrafter"/>
</dbReference>
<organism evidence="10 11">
    <name type="scientific">Toxocara canis</name>
    <name type="common">Canine roundworm</name>
    <dbReference type="NCBI Taxonomy" id="6265"/>
    <lineage>
        <taxon>Eukaryota</taxon>
        <taxon>Metazoa</taxon>
        <taxon>Ecdysozoa</taxon>
        <taxon>Nematoda</taxon>
        <taxon>Chromadorea</taxon>
        <taxon>Rhabditida</taxon>
        <taxon>Spirurina</taxon>
        <taxon>Ascaridomorpha</taxon>
        <taxon>Ascaridoidea</taxon>
        <taxon>Toxocaridae</taxon>
        <taxon>Toxocara</taxon>
    </lineage>
</organism>
<evidence type="ECO:0000259" key="8">
    <source>
        <dbReference type="Pfam" id="PF24817"/>
    </source>
</evidence>
<dbReference type="InterPro" id="IPR015943">
    <property type="entry name" value="WD40/YVTN_repeat-like_dom_sf"/>
</dbReference>
<evidence type="ECO:0000256" key="1">
    <source>
        <dbReference type="ARBA" id="ARBA00004123"/>
    </source>
</evidence>
<dbReference type="GO" id="GO:0003682">
    <property type="term" value="F:chromatin binding"/>
    <property type="evidence" value="ECO:0007669"/>
    <property type="project" value="TreeGrafter"/>
</dbReference>
<dbReference type="InterPro" id="IPR057646">
    <property type="entry name" value="WD40_WDHD1_1st"/>
</dbReference>
<gene>
    <name evidence="9" type="ORF">TCNE_LOCUS10670</name>
</gene>
<dbReference type="GO" id="GO:0006261">
    <property type="term" value="P:DNA-templated DNA replication"/>
    <property type="evidence" value="ECO:0007669"/>
    <property type="project" value="TreeGrafter"/>
</dbReference>
<feature type="domain" description="WDHD1 first WD40" evidence="8">
    <location>
        <begin position="10"/>
        <end position="320"/>
    </location>
</feature>
<dbReference type="GO" id="GO:0006281">
    <property type="term" value="P:DNA repair"/>
    <property type="evidence" value="ECO:0007669"/>
    <property type="project" value="TreeGrafter"/>
</dbReference>
<sequence>MSAGEFSEPRLLHSPGFIDLCLNKAQETSSTAFLSSGTDGDVWLWNEDPLEDAEYEPKSALGRTHHSIAWHGENVYVGHTLTDTRTGVEKAVVSRFTLTDFTSSTPIASFSLDVTSLDISSDSTVLAAGAIDHVVKVIQVGSGDYARLECEGQIMCVRIDPKGELLATSISDGTLRMYPLSVETGGSPLRMTRIASRIPDIDVTQSRLEICWTVDGSYLFAVVLGGIKRFKREAFEDPTSFISPSAVTEMFSTCCTSSCGKFVAASSMAGTICVWDVESGNVLSTSKYVRNGEAKIITSMLWHPILEATLVFADSEEHICSLSKCTKEVNSAQEKASSDRGKLIFDSDDDSKLSTDLGAIKRSYGFGEEGEHIGKRSPPPDERPFVPVKALEPIAPYEPPKVPKPFVSGSSPVHLSQRYLKWNQFGVVTSYSTNEENTIEIRWHDASVHSDMVIDNTTSRYSIADLSNEMIALASQLDIDSASELRVHCINAWDAGSREWTVQLPSGESVDNISIGNCFVAVSTTLRFIRVFSHAGTQIMLISHPGPVLTMCAAGKLLTTVALNGGYFFEDDKPQFNMSANTYEVTASGWFKRESISQSVSLALSPNAILEWIGYSKGGMLCTMDSCVRVLTANGVWVPIHSFASSLKSVSDHVFLISVVEHPRAELRYVYCKGTHYPLVASRLVPLVVPWTVPFCNPESEKSQLEASLFRSELLRCAFERIADNSQLRADYAKDVMRLFALACKADRECRAAELALYAHGANIIQSMCNFAAKTRHPLLVEKVAQIGRNNTQLVETRPAMERRTADENSEGNIAPKPVSRHFHSAKRKLHEEEEEHGGAVNDQEEEEPVTVSRLETSLDSEPSSFIYFSATKTAPNPFKRKLGTMNDSDENIFDSLLSPATKTRLHTPLSESNNSKKSQNEVTSRQSLLTFSAPKSQTNKMTQRKSGFELWLSSMETELRSQHEGTDEEFMKMAICQFRKLAADEKKRWNEMARSSTA</sequence>